<gene>
    <name evidence="3" type="ORF">KGA66_05935</name>
</gene>
<dbReference type="Gene3D" id="2.60.40.2880">
    <property type="entry name" value="MmpS1-5, C-terminal soluble domain"/>
    <property type="match status" value="1"/>
</dbReference>
<evidence type="ECO:0000313" key="4">
    <source>
        <dbReference type="Proteomes" id="UP000677913"/>
    </source>
</evidence>
<evidence type="ECO:0000313" key="3">
    <source>
        <dbReference type="EMBL" id="MBS2962578.1"/>
    </source>
</evidence>
<evidence type="ECO:0008006" key="5">
    <source>
        <dbReference type="Google" id="ProtNLM"/>
    </source>
</evidence>
<organism evidence="3 4">
    <name type="scientific">Actinocrinis puniceicyclus</name>
    <dbReference type="NCBI Taxonomy" id="977794"/>
    <lineage>
        <taxon>Bacteria</taxon>
        <taxon>Bacillati</taxon>
        <taxon>Actinomycetota</taxon>
        <taxon>Actinomycetes</taxon>
        <taxon>Catenulisporales</taxon>
        <taxon>Actinospicaceae</taxon>
        <taxon>Actinocrinis</taxon>
    </lineage>
</organism>
<keyword evidence="2" id="KW-1133">Transmembrane helix</keyword>
<evidence type="ECO:0000256" key="2">
    <source>
        <dbReference type="SAM" id="Phobius"/>
    </source>
</evidence>
<dbReference type="Proteomes" id="UP000677913">
    <property type="component" value="Unassembled WGS sequence"/>
</dbReference>
<reference evidence="3" key="1">
    <citation type="submission" date="2021-04" db="EMBL/GenBank/DDBJ databases">
        <title>Genome based classification of Actinospica acidithermotolerans sp. nov., an actinobacterium isolated from an Indonesian hot spring.</title>
        <authorList>
            <person name="Kusuma A.B."/>
            <person name="Putra K.E."/>
            <person name="Nafisah S."/>
            <person name="Loh J."/>
            <person name="Nouioui I."/>
            <person name="Goodfellow M."/>
        </authorList>
    </citation>
    <scope>NUCLEOTIDE SEQUENCE</scope>
    <source>
        <strain evidence="3">DSM 45618</strain>
    </source>
</reference>
<evidence type="ECO:0000256" key="1">
    <source>
        <dbReference type="SAM" id="MobiDB-lite"/>
    </source>
</evidence>
<feature type="compositionally biased region" description="Low complexity" evidence="1">
    <location>
        <begin position="37"/>
        <end position="51"/>
    </location>
</feature>
<keyword evidence="2" id="KW-0472">Membrane</keyword>
<name>A0A8J7WHZ7_9ACTN</name>
<protein>
    <recommendedName>
        <fullName evidence="5">MmpS family membrane protein</fullName>
    </recommendedName>
</protein>
<feature type="transmembrane region" description="Helical" evidence="2">
    <location>
        <begin position="64"/>
        <end position="86"/>
    </location>
</feature>
<dbReference type="RefSeq" id="WP_211465394.1">
    <property type="nucleotide sequence ID" value="NZ_JAGSXH010000013.1"/>
</dbReference>
<keyword evidence="4" id="KW-1185">Reference proteome</keyword>
<accession>A0A8J7WHZ7</accession>
<proteinExistence type="predicted"/>
<keyword evidence="2" id="KW-0812">Transmembrane</keyword>
<dbReference type="EMBL" id="JAGSXH010000013">
    <property type="protein sequence ID" value="MBS2962578.1"/>
    <property type="molecule type" value="Genomic_DNA"/>
</dbReference>
<dbReference type="AlphaFoldDB" id="A0A8J7WHZ7"/>
<sequence length="185" mass="19220">MADTPPDDWSSSQVGWGVAPPLRGSGFWAGQPTGDEPWSQSQSQPPRQSQPYALPTPPRRRWPWILLGVLLPAVGGCVATIVALTAGVHGTAKTEHVLFKVTGDAKSVTVVYTTWNNETASTDQRRVTLPWTTAESTDGLLKGGMLTVIVGVGGGTATCSVAVDDGAPKTATASGAFSTTTCQLG</sequence>
<comment type="caution">
    <text evidence="3">The sequence shown here is derived from an EMBL/GenBank/DDBJ whole genome shotgun (WGS) entry which is preliminary data.</text>
</comment>
<dbReference type="InterPro" id="IPR038468">
    <property type="entry name" value="MmpS_C"/>
</dbReference>
<feature type="region of interest" description="Disordered" evidence="1">
    <location>
        <begin position="1"/>
        <end position="55"/>
    </location>
</feature>